<keyword evidence="4" id="KW-0804">Transcription</keyword>
<evidence type="ECO:0000256" key="1">
    <source>
        <dbReference type="ARBA" id="ARBA00022833"/>
    </source>
</evidence>
<keyword evidence="1" id="KW-0862">Zinc</keyword>
<sequence length="352" mass="39718">MAHSLAAPHPVHLDPLELDILNRRDAFGLPGREICDALIEIFFSRVAPILPVVNRHDFMRSYHDPANQPSILLLQAIFTVASRFLADNLSSGNSANTPRAFYKKAKALYDAGYEQNNIAVIQAVILLGLYWDGLDDLVENGIFYWSRLGTALAQAEGLHQSETYVDLEPSESSLRKRIWWTLYTRDRSVAAAFGRPVHINTDDCTVGELTVADFVERDEYSQLEYPVDVTHARFFIEYVKLCQLMDLGLCLKLSSRSTHDSRNAEAAQCELGLNEWLVSCPAELHWRQARHSFLPAVLFSQFYTIVCQLQLLQEPYSSSESQRSAFNAASTVISILETLQSHGELRYAPSFT</sequence>
<dbReference type="GO" id="GO:0003677">
    <property type="term" value="F:DNA binding"/>
    <property type="evidence" value="ECO:0007669"/>
    <property type="project" value="UniProtKB-KW"/>
</dbReference>
<evidence type="ECO:0000256" key="3">
    <source>
        <dbReference type="ARBA" id="ARBA00023125"/>
    </source>
</evidence>
<accession>A0A5M3Z0X7</accession>
<dbReference type="Proteomes" id="UP000452235">
    <property type="component" value="Unassembled WGS sequence"/>
</dbReference>
<evidence type="ECO:0000259" key="6">
    <source>
        <dbReference type="SMART" id="SM00906"/>
    </source>
</evidence>
<dbReference type="GO" id="GO:0006351">
    <property type="term" value="P:DNA-templated transcription"/>
    <property type="evidence" value="ECO:0007669"/>
    <property type="project" value="InterPro"/>
</dbReference>
<dbReference type="AlphaFoldDB" id="A0A5M3Z0X7"/>
<keyword evidence="8" id="KW-1185">Reference proteome</keyword>
<keyword evidence="2" id="KW-0805">Transcription regulation</keyword>
<comment type="caution">
    <text evidence="7">The sequence shown here is derived from an EMBL/GenBank/DDBJ whole genome shotgun (WGS) entry which is preliminary data.</text>
</comment>
<dbReference type="PANTHER" id="PTHR47171:SF3">
    <property type="entry name" value="FARA-RELATED"/>
    <property type="match status" value="1"/>
</dbReference>
<evidence type="ECO:0000256" key="5">
    <source>
        <dbReference type="ARBA" id="ARBA00023242"/>
    </source>
</evidence>
<dbReference type="GO" id="GO:0008270">
    <property type="term" value="F:zinc ion binding"/>
    <property type="evidence" value="ECO:0007669"/>
    <property type="project" value="InterPro"/>
</dbReference>
<evidence type="ECO:0000313" key="7">
    <source>
        <dbReference type="EMBL" id="GFF16022.1"/>
    </source>
</evidence>
<proteinExistence type="predicted"/>
<dbReference type="Pfam" id="PF04082">
    <property type="entry name" value="Fungal_trans"/>
    <property type="match status" value="1"/>
</dbReference>
<evidence type="ECO:0000256" key="4">
    <source>
        <dbReference type="ARBA" id="ARBA00023163"/>
    </source>
</evidence>
<dbReference type="PANTHER" id="PTHR47171">
    <property type="entry name" value="FARA-RELATED"/>
    <property type="match status" value="1"/>
</dbReference>
<dbReference type="SMART" id="SM00906">
    <property type="entry name" value="Fungal_trans"/>
    <property type="match status" value="1"/>
</dbReference>
<reference evidence="7 8" key="1">
    <citation type="submission" date="2020-01" db="EMBL/GenBank/DDBJ databases">
        <title>Aspergillus terreus IFO 6365 whole genome shotgun sequence.</title>
        <authorList>
            <person name="Kanamasa S."/>
            <person name="Takahashi H."/>
        </authorList>
    </citation>
    <scope>NUCLEOTIDE SEQUENCE [LARGE SCALE GENOMIC DNA]</scope>
    <source>
        <strain evidence="7 8">IFO 6365</strain>
    </source>
</reference>
<dbReference type="InterPro" id="IPR007219">
    <property type="entry name" value="XnlR_reg_dom"/>
</dbReference>
<feature type="domain" description="Xylanolytic transcriptional activator regulatory" evidence="6">
    <location>
        <begin position="142"/>
        <end position="214"/>
    </location>
</feature>
<evidence type="ECO:0000256" key="2">
    <source>
        <dbReference type="ARBA" id="ARBA00023015"/>
    </source>
</evidence>
<evidence type="ECO:0000313" key="8">
    <source>
        <dbReference type="Proteomes" id="UP000452235"/>
    </source>
</evidence>
<dbReference type="InterPro" id="IPR052073">
    <property type="entry name" value="Amide_Lactam_Regulators"/>
</dbReference>
<keyword evidence="3" id="KW-0238">DNA-binding</keyword>
<organism evidence="7 8">
    <name type="scientific">Aspergillus terreus</name>
    <dbReference type="NCBI Taxonomy" id="33178"/>
    <lineage>
        <taxon>Eukaryota</taxon>
        <taxon>Fungi</taxon>
        <taxon>Dikarya</taxon>
        <taxon>Ascomycota</taxon>
        <taxon>Pezizomycotina</taxon>
        <taxon>Eurotiomycetes</taxon>
        <taxon>Eurotiomycetidae</taxon>
        <taxon>Eurotiales</taxon>
        <taxon>Aspergillaceae</taxon>
        <taxon>Aspergillus</taxon>
        <taxon>Aspergillus subgen. Circumdati</taxon>
    </lineage>
</organism>
<dbReference type="VEuPathDB" id="FungiDB:ATEG_05144"/>
<keyword evidence="5" id="KW-0539">Nucleus</keyword>
<dbReference type="OrthoDB" id="5121955at2759"/>
<name>A0A5M3Z0X7_ASPTE</name>
<dbReference type="EMBL" id="BLJY01000005">
    <property type="protein sequence ID" value="GFF16022.1"/>
    <property type="molecule type" value="Genomic_DNA"/>
</dbReference>
<gene>
    <name evidence="7" type="ORF">ATEIFO6365_0005021200</name>
</gene>
<protein>
    <submittedName>
        <fullName evidence="7">Fungal specific transcription factor domain protein</fullName>
    </submittedName>
</protein>
<dbReference type="CDD" id="cd12148">
    <property type="entry name" value="fungal_TF_MHR"/>
    <property type="match status" value="1"/>
</dbReference>